<dbReference type="EMBL" id="DMDD01000150">
    <property type="protein sequence ID" value="HAF72601.1"/>
    <property type="molecule type" value="Genomic_DNA"/>
</dbReference>
<accession>A0A3B9QUC3</accession>
<sequence length="64" mass="6595">MTSHPTPGTPAARPTRPALPLGMLLGIALLSTAGPFGTDMYLPSLPEISDEFGVADSVTQLTIT</sequence>
<name>A0A3B9QUC3_9CORY</name>
<organism evidence="1 2">
    <name type="scientific">Corynebacterium variabile</name>
    <dbReference type="NCBI Taxonomy" id="1727"/>
    <lineage>
        <taxon>Bacteria</taxon>
        <taxon>Bacillati</taxon>
        <taxon>Actinomycetota</taxon>
        <taxon>Actinomycetes</taxon>
        <taxon>Mycobacteriales</taxon>
        <taxon>Corynebacteriaceae</taxon>
        <taxon>Corynebacterium</taxon>
    </lineage>
</organism>
<dbReference type="AlphaFoldDB" id="A0A3B9QUC3"/>
<dbReference type="Proteomes" id="UP000260925">
    <property type="component" value="Unassembled WGS sequence"/>
</dbReference>
<evidence type="ECO:0000313" key="2">
    <source>
        <dbReference type="Proteomes" id="UP000260925"/>
    </source>
</evidence>
<comment type="caution">
    <text evidence="1">The sequence shown here is derived from an EMBL/GenBank/DDBJ whole genome shotgun (WGS) entry which is preliminary data.</text>
</comment>
<feature type="non-terminal residue" evidence="1">
    <location>
        <position position="64"/>
    </location>
</feature>
<proteinExistence type="predicted"/>
<protein>
    <submittedName>
        <fullName evidence="1">Bcr/CflA family drug resistance efflux transporter</fullName>
    </submittedName>
</protein>
<gene>
    <name evidence="1" type="ORF">DCL06_06690</name>
</gene>
<dbReference type="Gene3D" id="1.20.1720.10">
    <property type="entry name" value="Multidrug resistance protein D"/>
    <property type="match status" value="1"/>
</dbReference>
<evidence type="ECO:0000313" key="1">
    <source>
        <dbReference type="EMBL" id="HAF72601.1"/>
    </source>
</evidence>
<reference evidence="1 2" key="1">
    <citation type="journal article" date="2018" name="Nat. Biotechnol.">
        <title>A standardized bacterial taxonomy based on genome phylogeny substantially revises the tree of life.</title>
        <authorList>
            <person name="Parks D.H."/>
            <person name="Chuvochina M."/>
            <person name="Waite D.W."/>
            <person name="Rinke C."/>
            <person name="Skarshewski A."/>
            <person name="Chaumeil P.A."/>
            <person name="Hugenholtz P."/>
        </authorList>
    </citation>
    <scope>NUCLEOTIDE SEQUENCE [LARGE SCALE GENOMIC DNA]</scope>
    <source>
        <strain evidence="1">UBA9851</strain>
    </source>
</reference>